<evidence type="ECO:0000313" key="2">
    <source>
        <dbReference type="EMBL" id="KAG8068439.1"/>
    </source>
</evidence>
<dbReference type="Proteomes" id="UP000729402">
    <property type="component" value="Unassembled WGS sequence"/>
</dbReference>
<reference evidence="2" key="2">
    <citation type="submission" date="2021-02" db="EMBL/GenBank/DDBJ databases">
        <authorList>
            <person name="Kimball J.A."/>
            <person name="Haas M.W."/>
            <person name="Macchietto M."/>
            <person name="Kono T."/>
            <person name="Duquette J."/>
            <person name="Shao M."/>
        </authorList>
    </citation>
    <scope>NUCLEOTIDE SEQUENCE</scope>
    <source>
        <tissue evidence="2">Fresh leaf tissue</tissue>
    </source>
</reference>
<evidence type="ECO:0000313" key="3">
    <source>
        <dbReference type="Proteomes" id="UP000729402"/>
    </source>
</evidence>
<feature type="domain" description="DNA replication complex GINS protein PSF1 C-terminal" evidence="1">
    <location>
        <begin position="120"/>
        <end position="152"/>
    </location>
</feature>
<dbReference type="PANTHER" id="PTHR12914">
    <property type="entry name" value="PARTNER OF SLD5"/>
    <property type="match status" value="1"/>
</dbReference>
<comment type="caution">
    <text evidence="2">The sequence shown here is derived from an EMBL/GenBank/DDBJ whole genome shotgun (WGS) entry which is preliminary data.</text>
</comment>
<dbReference type="Pfam" id="PF24997">
    <property type="entry name" value="PSF1_C"/>
    <property type="match status" value="1"/>
</dbReference>
<accession>A0A8J5T4R8</accession>
<proteinExistence type="predicted"/>
<dbReference type="GO" id="GO:1902983">
    <property type="term" value="P:DNA strand elongation involved in mitotic DNA replication"/>
    <property type="evidence" value="ECO:0007669"/>
    <property type="project" value="TreeGrafter"/>
</dbReference>
<dbReference type="AlphaFoldDB" id="A0A8J5T4R8"/>
<dbReference type="EMBL" id="JAAALK010000284">
    <property type="protein sequence ID" value="KAG8068439.1"/>
    <property type="molecule type" value="Genomic_DNA"/>
</dbReference>
<evidence type="ECO:0000259" key="1">
    <source>
        <dbReference type="Pfam" id="PF24997"/>
    </source>
</evidence>
<gene>
    <name evidence="2" type="ORF">GUJ93_ZPchr0005g14513</name>
</gene>
<dbReference type="GO" id="GO:0000811">
    <property type="term" value="C:GINS complex"/>
    <property type="evidence" value="ECO:0007669"/>
    <property type="project" value="InterPro"/>
</dbReference>
<dbReference type="PANTHER" id="PTHR12914:SF2">
    <property type="entry name" value="DNA REPLICATION COMPLEX GINS PROTEIN PSF1"/>
    <property type="match status" value="1"/>
</dbReference>
<dbReference type="OrthoDB" id="10252587at2759"/>
<dbReference type="InterPro" id="IPR005339">
    <property type="entry name" value="GINS_Psf1"/>
</dbReference>
<organism evidence="2 3">
    <name type="scientific">Zizania palustris</name>
    <name type="common">Northern wild rice</name>
    <dbReference type="NCBI Taxonomy" id="103762"/>
    <lineage>
        <taxon>Eukaryota</taxon>
        <taxon>Viridiplantae</taxon>
        <taxon>Streptophyta</taxon>
        <taxon>Embryophyta</taxon>
        <taxon>Tracheophyta</taxon>
        <taxon>Spermatophyta</taxon>
        <taxon>Magnoliopsida</taxon>
        <taxon>Liliopsida</taxon>
        <taxon>Poales</taxon>
        <taxon>Poaceae</taxon>
        <taxon>BOP clade</taxon>
        <taxon>Oryzoideae</taxon>
        <taxon>Oryzeae</taxon>
        <taxon>Zizaniinae</taxon>
        <taxon>Zizania</taxon>
    </lineage>
</organism>
<protein>
    <recommendedName>
        <fullName evidence="1">DNA replication complex GINS protein PSF1 C-terminal domain-containing protein</fullName>
    </recommendedName>
</protein>
<dbReference type="InterPro" id="IPR056783">
    <property type="entry name" value="PSF1_C"/>
</dbReference>
<name>A0A8J5T4R8_ZIZPA</name>
<reference evidence="2" key="1">
    <citation type="journal article" date="2021" name="bioRxiv">
        <title>Whole Genome Assembly and Annotation of Northern Wild Rice, Zizania palustris L., Supports a Whole Genome Duplication in the Zizania Genus.</title>
        <authorList>
            <person name="Haas M."/>
            <person name="Kono T."/>
            <person name="Macchietto M."/>
            <person name="Millas R."/>
            <person name="McGilp L."/>
            <person name="Shao M."/>
            <person name="Duquette J."/>
            <person name="Hirsch C.N."/>
            <person name="Kimball J."/>
        </authorList>
    </citation>
    <scope>NUCLEOTIDE SEQUENCE</scope>
    <source>
        <tissue evidence="2">Fresh leaf tissue</tissue>
    </source>
</reference>
<keyword evidence="3" id="KW-1185">Reference proteome</keyword>
<sequence length="191" mass="21283">MVRNQHPNLSRETASTSKVTSRLFFYQTQVAERVAGPTRRSLLSAVIIPPLQQDPDLRCSATPSNNVARVGEEDVRTARVAAAEEPDSCEAGQLAPFNPMYNRAEVIQSFRWKLDMVPPKDPYIHVRVLEGIGEVLLDDHSISLTKNSLHFLSSDSRFWNPRKHNLITSLHSASKNGGTCNHGPCFSAKVY</sequence>